<dbReference type="AlphaFoldDB" id="A0A5D4GYA6"/>
<comment type="caution">
    <text evidence="3">The sequence shown here is derived from an EMBL/GenBank/DDBJ whole genome shotgun (WGS) entry which is preliminary data.</text>
</comment>
<organism evidence="3 4">
    <name type="scientific">Neoaquamicrobium microcysteis</name>
    <dbReference type="NCBI Taxonomy" id="2682781"/>
    <lineage>
        <taxon>Bacteria</taxon>
        <taxon>Pseudomonadati</taxon>
        <taxon>Pseudomonadota</taxon>
        <taxon>Alphaproteobacteria</taxon>
        <taxon>Hyphomicrobiales</taxon>
        <taxon>Phyllobacteriaceae</taxon>
        <taxon>Neoaquamicrobium</taxon>
    </lineage>
</organism>
<dbReference type="Proteomes" id="UP000323258">
    <property type="component" value="Unassembled WGS sequence"/>
</dbReference>
<comment type="similarity">
    <text evidence="1">Belongs to the AHA1 family.</text>
</comment>
<evidence type="ECO:0000313" key="4">
    <source>
        <dbReference type="Proteomes" id="UP000323258"/>
    </source>
</evidence>
<evidence type="ECO:0000313" key="3">
    <source>
        <dbReference type="EMBL" id="TYR31510.1"/>
    </source>
</evidence>
<dbReference type="InterPro" id="IPR023393">
    <property type="entry name" value="START-like_dom_sf"/>
</dbReference>
<dbReference type="RefSeq" id="WP_148915482.1">
    <property type="nucleotide sequence ID" value="NZ_VSZS01000064.1"/>
</dbReference>
<gene>
    <name evidence="3" type="ORF">FY036_14645</name>
</gene>
<dbReference type="Pfam" id="PF08327">
    <property type="entry name" value="AHSA1"/>
    <property type="match status" value="1"/>
</dbReference>
<evidence type="ECO:0000256" key="1">
    <source>
        <dbReference type="ARBA" id="ARBA00006817"/>
    </source>
</evidence>
<sequence>MTTIIDATPSDDRELVISRLIDAPRDKVWRCWTEAELLKQWFVPKPWSIGAVDVDVRPGGRSNITMRDPEGNEYPNAGVYLEAVPNEKLVFTDAFTEGWNASQKPFFVGVLTFEDEGGKTRYTARARHWTMEDKEAHEKMGFHEGWGQCADQLEEVARGL</sequence>
<reference evidence="3 4" key="2">
    <citation type="submission" date="2019-09" db="EMBL/GenBank/DDBJ databases">
        <title>Mesorhizobium sp. MaA-C15 isolated from Microcystis aeruginosa.</title>
        <authorList>
            <person name="Jeong S.E."/>
            <person name="Jin H.M."/>
            <person name="Jeon C.O."/>
        </authorList>
    </citation>
    <scope>NUCLEOTIDE SEQUENCE [LARGE SCALE GENOMIC DNA]</scope>
    <source>
        <strain evidence="3 4">MaA-C15</strain>
    </source>
</reference>
<dbReference type="Gene3D" id="3.30.530.20">
    <property type="match status" value="1"/>
</dbReference>
<dbReference type="OrthoDB" id="9805228at2"/>
<keyword evidence="4" id="KW-1185">Reference proteome</keyword>
<dbReference type="InterPro" id="IPR013538">
    <property type="entry name" value="ASHA1/2-like_C"/>
</dbReference>
<protein>
    <submittedName>
        <fullName evidence="3">SRPBCC family protein</fullName>
    </submittedName>
</protein>
<reference evidence="3 4" key="1">
    <citation type="submission" date="2019-08" db="EMBL/GenBank/DDBJ databases">
        <authorList>
            <person name="Seo Y.L."/>
        </authorList>
    </citation>
    <scope>NUCLEOTIDE SEQUENCE [LARGE SCALE GENOMIC DNA]</scope>
    <source>
        <strain evidence="3 4">MaA-C15</strain>
    </source>
</reference>
<dbReference type="EMBL" id="VSZS01000064">
    <property type="protein sequence ID" value="TYR31510.1"/>
    <property type="molecule type" value="Genomic_DNA"/>
</dbReference>
<feature type="domain" description="Activator of Hsp90 ATPase homologue 1/2-like C-terminal" evidence="2">
    <location>
        <begin position="22"/>
        <end position="156"/>
    </location>
</feature>
<dbReference type="SUPFAM" id="SSF55961">
    <property type="entry name" value="Bet v1-like"/>
    <property type="match status" value="1"/>
</dbReference>
<name>A0A5D4GYA6_9HYPH</name>
<evidence type="ECO:0000259" key="2">
    <source>
        <dbReference type="Pfam" id="PF08327"/>
    </source>
</evidence>
<proteinExistence type="inferred from homology"/>
<accession>A0A5D4GYA6</accession>
<dbReference type="CDD" id="cd08896">
    <property type="entry name" value="SRPBCC_CalC_Aha1-like_3"/>
    <property type="match status" value="1"/>
</dbReference>